<dbReference type="EMBL" id="MU825396">
    <property type="protein sequence ID" value="KAJ7394788.1"/>
    <property type="molecule type" value="Genomic_DNA"/>
</dbReference>
<dbReference type="GO" id="GO:0009299">
    <property type="term" value="P:mRNA transcription"/>
    <property type="evidence" value="ECO:0007669"/>
    <property type="project" value="TreeGrafter"/>
</dbReference>
<dbReference type="PANTHER" id="PTHR31165">
    <property type="entry name" value="PROTEIN G1-LIKE2"/>
    <property type="match status" value="1"/>
</dbReference>
<name>A0A9X0A7D9_9CNID</name>
<proteinExistence type="inferred from homology"/>
<dbReference type="PANTHER" id="PTHR31165:SF2">
    <property type="entry name" value="ALOG DOMAIN-CONTAINING PROTEIN"/>
    <property type="match status" value="1"/>
</dbReference>
<keyword evidence="5" id="KW-0804">Transcription</keyword>
<evidence type="ECO:0000256" key="4">
    <source>
        <dbReference type="ARBA" id="ARBA00023125"/>
    </source>
</evidence>
<evidence type="ECO:0000256" key="3">
    <source>
        <dbReference type="ARBA" id="ARBA00023015"/>
    </source>
</evidence>
<organism evidence="9 10">
    <name type="scientific">Desmophyllum pertusum</name>
    <dbReference type="NCBI Taxonomy" id="174260"/>
    <lineage>
        <taxon>Eukaryota</taxon>
        <taxon>Metazoa</taxon>
        <taxon>Cnidaria</taxon>
        <taxon>Anthozoa</taxon>
        <taxon>Hexacorallia</taxon>
        <taxon>Scleractinia</taxon>
        <taxon>Caryophylliina</taxon>
        <taxon>Caryophylliidae</taxon>
        <taxon>Desmophyllum</taxon>
    </lineage>
</organism>
<dbReference type="GO" id="GO:0003677">
    <property type="term" value="F:DNA binding"/>
    <property type="evidence" value="ECO:0007669"/>
    <property type="project" value="UniProtKB-KW"/>
</dbReference>
<evidence type="ECO:0000313" key="9">
    <source>
        <dbReference type="EMBL" id="KAJ7394788.1"/>
    </source>
</evidence>
<dbReference type="GO" id="GO:0005634">
    <property type="term" value="C:nucleus"/>
    <property type="evidence" value="ECO:0007669"/>
    <property type="project" value="UniProtKB-SubCell"/>
</dbReference>
<sequence>MLRLVLFAFYVYTSCFIAALILVMADQVPVVPDAIQIQDALAVPQAQYGAAQVVQDVDNAVQPAVVAQVAVPPANPPNPVPEPVLDVYALKLKIEELESTLTRASVSSALDTVRQLASRPASLVDPYALVAALEQLADVSRETAHPERKKYDAIFKQCRPLVDEPRLAAVIINLLGDKEEKQVAGQIHKLLKSSHPSPSARGPVLQFGQGAQPGSSFLGPMFPTGFRGRAGVRRSGPSQSVRDFAWGGSVVSPGMPPFEIRDYWIEDARSLPIVVKEALAFVYTLQASKTLSQRPRIWRPAAPCPECAYFNDDTFNFCQRCGFRREPVIVDNTRDPLKVDLKDIDARLSELKKIKSSKPYEKQKSSILRELVRFLASLPTSKSLSSASPADILKFLVWKDKSGRTKVHKISCPQAGQTRSSSCSCPSRLAAGTVDSLLGKLRAIFAEAGLGGEWDDRLGIGNPVSHPSIKNYLRLIKEEQAKARVCPKKAVPLFLEKLQMIAQFILTQLQTPGIPPISLYIYSRDLCFFTTDFFSGDRSSDLGRVLSREILFFPDSSGILFNHTFGKTLRGDSVNTFAIRRCDNLVVCPVKNFERYIAVVKLININLAQGFLFRVTKGNSVTQEPFSGSAVHSRLKYYLDQIKANEGETPHSSRSGCSITLSLLGASKEAVANHIGWASTKMVDHYNDLRNILRPDAPAALLSAAAGPSCNVVAAYESYEDVSSFKPIFL</sequence>
<dbReference type="InterPro" id="IPR011010">
    <property type="entry name" value="DNA_brk_join_enz"/>
</dbReference>
<dbReference type="Pfam" id="PF04852">
    <property type="entry name" value="ALOG_dom"/>
    <property type="match status" value="1"/>
</dbReference>
<accession>A0A9X0A7D9</accession>
<gene>
    <name evidence="9" type="ORF">OS493_000622</name>
</gene>
<comment type="subcellular location">
    <subcellularLocation>
        <location evidence="1">Nucleus</location>
    </subcellularLocation>
</comment>
<keyword evidence="10" id="KW-1185">Reference proteome</keyword>
<evidence type="ECO:0000256" key="7">
    <source>
        <dbReference type="ARBA" id="ARBA00023242"/>
    </source>
</evidence>
<dbReference type="Gene3D" id="1.10.443.10">
    <property type="entry name" value="Intergrase catalytic core"/>
    <property type="match status" value="1"/>
</dbReference>
<evidence type="ECO:0000256" key="2">
    <source>
        <dbReference type="ARBA" id="ARBA00010308"/>
    </source>
</evidence>
<dbReference type="InterPro" id="IPR013762">
    <property type="entry name" value="Integrase-like_cat_sf"/>
</dbReference>
<protein>
    <recommendedName>
        <fullName evidence="8">ALOG domain-containing protein</fullName>
    </recommendedName>
</protein>
<evidence type="ECO:0000256" key="6">
    <source>
        <dbReference type="ARBA" id="ARBA00023172"/>
    </source>
</evidence>
<dbReference type="InterPro" id="IPR040222">
    <property type="entry name" value="ALOG"/>
</dbReference>
<dbReference type="InterPro" id="IPR006936">
    <property type="entry name" value="ALOG_dom"/>
</dbReference>
<evidence type="ECO:0000256" key="1">
    <source>
        <dbReference type="ARBA" id="ARBA00004123"/>
    </source>
</evidence>
<dbReference type="Proteomes" id="UP001163046">
    <property type="component" value="Unassembled WGS sequence"/>
</dbReference>
<evidence type="ECO:0000313" key="10">
    <source>
        <dbReference type="Proteomes" id="UP001163046"/>
    </source>
</evidence>
<keyword evidence="4" id="KW-0238">DNA-binding</keyword>
<evidence type="ECO:0000259" key="8">
    <source>
        <dbReference type="PROSITE" id="PS51697"/>
    </source>
</evidence>
<dbReference type="SUPFAM" id="SSF56349">
    <property type="entry name" value="DNA breaking-rejoining enzymes"/>
    <property type="match status" value="1"/>
</dbReference>
<comment type="similarity">
    <text evidence="2">Belongs to the plant homeotic and developmental regulators ALOG protein family.</text>
</comment>
<dbReference type="GO" id="GO:0006310">
    <property type="term" value="P:DNA recombination"/>
    <property type="evidence" value="ECO:0007669"/>
    <property type="project" value="UniProtKB-KW"/>
</dbReference>
<feature type="domain" description="ALOG" evidence="8">
    <location>
        <begin position="359"/>
        <end position="492"/>
    </location>
</feature>
<keyword evidence="6" id="KW-0233">DNA recombination</keyword>
<dbReference type="AlphaFoldDB" id="A0A9X0A7D9"/>
<keyword evidence="3" id="KW-0805">Transcription regulation</keyword>
<dbReference type="GO" id="GO:0015074">
    <property type="term" value="P:DNA integration"/>
    <property type="evidence" value="ECO:0007669"/>
    <property type="project" value="InterPro"/>
</dbReference>
<dbReference type="PROSITE" id="PS51697">
    <property type="entry name" value="ALOG"/>
    <property type="match status" value="1"/>
</dbReference>
<dbReference type="OrthoDB" id="1101852at2759"/>
<keyword evidence="7" id="KW-0539">Nucleus</keyword>
<evidence type="ECO:0000256" key="5">
    <source>
        <dbReference type="ARBA" id="ARBA00023163"/>
    </source>
</evidence>
<reference evidence="9" key="1">
    <citation type="submission" date="2023-01" db="EMBL/GenBank/DDBJ databases">
        <title>Genome assembly of the deep-sea coral Lophelia pertusa.</title>
        <authorList>
            <person name="Herrera S."/>
            <person name="Cordes E."/>
        </authorList>
    </citation>
    <scope>NUCLEOTIDE SEQUENCE</scope>
    <source>
        <strain evidence="9">USNM1676648</strain>
        <tissue evidence="9">Polyp</tissue>
    </source>
</reference>
<comment type="caution">
    <text evidence="9">The sequence shown here is derived from an EMBL/GenBank/DDBJ whole genome shotgun (WGS) entry which is preliminary data.</text>
</comment>